<dbReference type="SMART" id="SM00240">
    <property type="entry name" value="FHA"/>
    <property type="match status" value="2"/>
</dbReference>
<dbReference type="Pfam" id="PF00498">
    <property type="entry name" value="FHA"/>
    <property type="match status" value="2"/>
</dbReference>
<dbReference type="SUPFAM" id="SSF49879">
    <property type="entry name" value="SMAD/FHA domain"/>
    <property type="match status" value="2"/>
</dbReference>
<accession>A0ABT6AJG1</accession>
<feature type="domain" description="FHA" evidence="1">
    <location>
        <begin position="151"/>
        <end position="206"/>
    </location>
</feature>
<feature type="domain" description="FHA" evidence="1">
    <location>
        <begin position="37"/>
        <end position="89"/>
    </location>
</feature>
<dbReference type="InterPro" id="IPR050923">
    <property type="entry name" value="Cell_Proc_Reg/RNA_Proc"/>
</dbReference>
<dbReference type="Proteomes" id="UP001216674">
    <property type="component" value="Unassembled WGS sequence"/>
</dbReference>
<comment type="caution">
    <text evidence="2">The sequence shown here is derived from an EMBL/GenBank/DDBJ whole genome shotgun (WGS) entry which is preliminary data.</text>
</comment>
<dbReference type="Gene3D" id="2.60.200.20">
    <property type="match status" value="2"/>
</dbReference>
<organism evidence="2 3">
    <name type="scientific">Cupriavidus basilensis</name>
    <dbReference type="NCBI Taxonomy" id="68895"/>
    <lineage>
        <taxon>Bacteria</taxon>
        <taxon>Pseudomonadati</taxon>
        <taxon>Pseudomonadota</taxon>
        <taxon>Betaproteobacteria</taxon>
        <taxon>Burkholderiales</taxon>
        <taxon>Burkholderiaceae</taxon>
        <taxon>Cupriavidus</taxon>
    </lineage>
</organism>
<evidence type="ECO:0000259" key="1">
    <source>
        <dbReference type="PROSITE" id="PS50006"/>
    </source>
</evidence>
<dbReference type="PANTHER" id="PTHR23308">
    <property type="entry name" value="NUCLEAR INHIBITOR OF PROTEIN PHOSPHATASE-1"/>
    <property type="match status" value="1"/>
</dbReference>
<dbReference type="EMBL" id="JARJLM010000096">
    <property type="protein sequence ID" value="MDF3832452.1"/>
    <property type="molecule type" value="Genomic_DNA"/>
</dbReference>
<dbReference type="InterPro" id="IPR000253">
    <property type="entry name" value="FHA_dom"/>
</dbReference>
<gene>
    <name evidence="2" type="ORF">P3W85_05770</name>
</gene>
<dbReference type="CDD" id="cd00060">
    <property type="entry name" value="FHA"/>
    <property type="match status" value="2"/>
</dbReference>
<protein>
    <submittedName>
        <fullName evidence="2">FHA domain-containing protein</fullName>
    </submittedName>
</protein>
<sequence>EALIVEMRATVGQVFDIVLVPVSHPELDEIRINDSLFAVGRAEAPFTAYPAEVAAVLSRRHARIFSEHGAAYVADLGSKNGTTVNGETVAQQPARLRDGDELRFGAALCYRVCLHSRAPLQAEPQVQLVLTLSPERGDLGLLPIELTGFPFLVSKADETFSRYKDVYSHQVNYVSRRHAHVFLKGGQPFVEDLGSTNGTFVNGKRVEDHAVALGEGDLLAFGGNHFVYRVAIHSQAVADETVTSRPVVRPSETESAMQPVEGVAAPAPSVSVAPAQDPDKTTFVAAAGSFLDIFCVDYDAQQDDEINREALPQPEGDGKAEDGPRAQGRFALVMGRLGSSFGATERASLKRAARWGGALAAIVAMLLLVQYFRGASEREMKALMASGNYARAAAVADAYLARHPESTQFKAAGTEALLRAQVPAWIAQLQSRDFNGAQAALTRMKALGAHNADARGLLDELDWIGRLNRFVAGRGGVEAPIRIYADEGSIRALLKHWNDDTPAHQRALDRIASYVPQFREPYADALSYVRKLQSDDSVYLAAIDRLNASLATGLAGDSPQALQSVLADYAEKYPRLGGIERLNQDLRQYLELDAAMRAPTLGPVMAQMAKPGFSTPVFQARYRELAAGRLPPPDVVKQYGEADKAWRAGNSAGTFAGLQQITTGPWAEAAVRDLARRQAVAAQFAELPKARGGPGFEERLLSFYAMLDPAEDSYFLKAVEPDVAAIHDAALRRAQTLMNGALASWRQYRRDGAIGGEQRLESEISPKFRTQARLLSNASTQARQGMRIYAQLKVGDTAQWSQVQADIDSESALQRRSLQELRMVLNPALLKAKLALIGGEGDEGRRPGQSP</sequence>
<name>A0ABT6AJG1_9BURK</name>
<keyword evidence="3" id="KW-1185">Reference proteome</keyword>
<reference evidence="2 3" key="1">
    <citation type="submission" date="2023-03" db="EMBL/GenBank/DDBJ databases">
        <title>Draft assemblies of triclosan tolerant bacteria isolated from returned activated sludge.</title>
        <authorList>
            <person name="Van Hamelsveld S."/>
        </authorList>
    </citation>
    <scope>NUCLEOTIDE SEQUENCE [LARGE SCALE GENOMIC DNA]</scope>
    <source>
        <strain evidence="2 3">GW210010_S58</strain>
    </source>
</reference>
<feature type="non-terminal residue" evidence="2">
    <location>
        <position position="1"/>
    </location>
</feature>
<evidence type="ECO:0000313" key="3">
    <source>
        <dbReference type="Proteomes" id="UP001216674"/>
    </source>
</evidence>
<evidence type="ECO:0000313" key="2">
    <source>
        <dbReference type="EMBL" id="MDF3832452.1"/>
    </source>
</evidence>
<dbReference type="InterPro" id="IPR008984">
    <property type="entry name" value="SMAD_FHA_dom_sf"/>
</dbReference>
<dbReference type="PROSITE" id="PS50006">
    <property type="entry name" value="FHA_DOMAIN"/>
    <property type="match status" value="2"/>
</dbReference>
<proteinExistence type="predicted"/>
<dbReference type="RefSeq" id="WP_276264064.1">
    <property type="nucleotide sequence ID" value="NZ_JARJLM010000096.1"/>
</dbReference>